<evidence type="ECO:0000256" key="3">
    <source>
        <dbReference type="ARBA" id="ARBA00022989"/>
    </source>
</evidence>
<keyword evidence="4 5" id="KW-0472">Membrane</keyword>
<dbReference type="InterPro" id="IPR020846">
    <property type="entry name" value="MFS_dom"/>
</dbReference>
<gene>
    <name evidence="7" type="ORF">R3P38DRAFT_2593547</name>
</gene>
<evidence type="ECO:0000313" key="7">
    <source>
        <dbReference type="EMBL" id="KAK7063775.1"/>
    </source>
</evidence>
<sequence>MSSSPETLELTDLVLIVSVSGVTTLNVFLSGALTVALPTIGRDLHFKQSDLQWPLNVYAQVIPPGFLSYGCFLLFFGRLSDIIGGRFMFLVGSIWFSVWSLATAFAPRSEVFIAFVAAMGLGAAANTPSGLGLFAAFFPPGGKRNKAYGVLGAGQPLGFILGLIFGGILAESKATWRAVFYIQSGLGLLFVLLGFFCLSKVPSAPQYNKGIDWGGALLSCIGIGLLTYSLAASTTARRGWATPQIPSLFAGSIAILIVFVLYERRREIRGQSVLLPISMWKQPAARMTSIMAIQFFAWWSFNTLAYLMTLYYQQVILLNPLQTALRFVPMTAAGVIVNIVTGYVMNRIPGQQLIIVGALGSIVAPLIFALMDIHGSYWSTAFLVMLFIVGADVVYPVGNLHLVSVFDEDSQSLAGGLFNVASRLGTSLGLAVSSSVATAISQKFQRRHPDLPLDSPDVLMAGFRAAGWTCLAISVLGFVSALVGLRGIGIVGQSPGRHVPSKPPPKADVDC</sequence>
<dbReference type="PANTHER" id="PTHR42718:SF10">
    <property type="entry name" value="TRANSPORTER, PUTATIVE (AFU_ORTHOLOGUE AFUA_8G06760)-RELATED"/>
    <property type="match status" value="1"/>
</dbReference>
<evidence type="ECO:0000256" key="4">
    <source>
        <dbReference type="ARBA" id="ARBA00023136"/>
    </source>
</evidence>
<feature type="transmembrane region" description="Helical" evidence="5">
    <location>
        <begin position="87"/>
        <end position="106"/>
    </location>
</feature>
<feature type="transmembrane region" description="Helical" evidence="5">
    <location>
        <begin position="12"/>
        <end position="37"/>
    </location>
</feature>
<name>A0AAW0EG25_9AGAR</name>
<evidence type="ECO:0000256" key="5">
    <source>
        <dbReference type="SAM" id="Phobius"/>
    </source>
</evidence>
<comment type="subcellular location">
    <subcellularLocation>
        <location evidence="1">Membrane</location>
        <topology evidence="1">Multi-pass membrane protein</topology>
    </subcellularLocation>
</comment>
<feature type="transmembrane region" description="Helical" evidence="5">
    <location>
        <begin position="57"/>
        <end position="75"/>
    </location>
</feature>
<comment type="caution">
    <text evidence="7">The sequence shown here is derived from an EMBL/GenBank/DDBJ whole genome shotgun (WGS) entry which is preliminary data.</text>
</comment>
<keyword evidence="2 5" id="KW-0812">Transmembrane</keyword>
<feature type="transmembrane region" description="Helical" evidence="5">
    <location>
        <begin position="283"/>
        <end position="307"/>
    </location>
</feature>
<dbReference type="EMBL" id="JAWWNJ010000001">
    <property type="protein sequence ID" value="KAK7063775.1"/>
    <property type="molecule type" value="Genomic_DNA"/>
</dbReference>
<organism evidence="7 8">
    <name type="scientific">Favolaschia claudopus</name>
    <dbReference type="NCBI Taxonomy" id="2862362"/>
    <lineage>
        <taxon>Eukaryota</taxon>
        <taxon>Fungi</taxon>
        <taxon>Dikarya</taxon>
        <taxon>Basidiomycota</taxon>
        <taxon>Agaricomycotina</taxon>
        <taxon>Agaricomycetes</taxon>
        <taxon>Agaricomycetidae</taxon>
        <taxon>Agaricales</taxon>
        <taxon>Marasmiineae</taxon>
        <taxon>Mycenaceae</taxon>
        <taxon>Favolaschia</taxon>
    </lineage>
</organism>
<accession>A0AAW0EG25</accession>
<feature type="transmembrane region" description="Helical" evidence="5">
    <location>
        <begin position="377"/>
        <end position="395"/>
    </location>
</feature>
<evidence type="ECO:0000256" key="2">
    <source>
        <dbReference type="ARBA" id="ARBA00022692"/>
    </source>
</evidence>
<evidence type="ECO:0000313" key="8">
    <source>
        <dbReference type="Proteomes" id="UP001362999"/>
    </source>
</evidence>
<feature type="transmembrane region" description="Helical" evidence="5">
    <location>
        <begin position="150"/>
        <end position="170"/>
    </location>
</feature>
<dbReference type="AlphaFoldDB" id="A0AAW0EG25"/>
<feature type="transmembrane region" description="Helical" evidence="5">
    <location>
        <begin position="461"/>
        <end position="485"/>
    </location>
</feature>
<feature type="domain" description="Major facilitator superfamily (MFS) profile" evidence="6">
    <location>
        <begin position="15"/>
        <end position="495"/>
    </location>
</feature>
<feature type="transmembrane region" description="Helical" evidence="5">
    <location>
        <begin position="243"/>
        <end position="262"/>
    </location>
</feature>
<feature type="transmembrane region" description="Helical" evidence="5">
    <location>
        <begin position="176"/>
        <end position="198"/>
    </location>
</feature>
<feature type="transmembrane region" description="Helical" evidence="5">
    <location>
        <begin position="327"/>
        <end position="346"/>
    </location>
</feature>
<dbReference type="PROSITE" id="PS50850">
    <property type="entry name" value="MFS"/>
    <property type="match status" value="1"/>
</dbReference>
<dbReference type="GO" id="GO:0022857">
    <property type="term" value="F:transmembrane transporter activity"/>
    <property type="evidence" value="ECO:0007669"/>
    <property type="project" value="InterPro"/>
</dbReference>
<dbReference type="Pfam" id="PF07690">
    <property type="entry name" value="MFS_1"/>
    <property type="match status" value="1"/>
</dbReference>
<protein>
    <submittedName>
        <fullName evidence="7">MFS general substrate transporter</fullName>
    </submittedName>
</protein>
<keyword evidence="3 5" id="KW-1133">Transmembrane helix</keyword>
<dbReference type="Gene3D" id="1.20.1250.20">
    <property type="entry name" value="MFS general substrate transporter like domains"/>
    <property type="match status" value="1"/>
</dbReference>
<dbReference type="InterPro" id="IPR011701">
    <property type="entry name" value="MFS"/>
</dbReference>
<feature type="transmembrane region" description="Helical" evidence="5">
    <location>
        <begin position="210"/>
        <end position="231"/>
    </location>
</feature>
<evidence type="ECO:0000259" key="6">
    <source>
        <dbReference type="PROSITE" id="PS50850"/>
    </source>
</evidence>
<dbReference type="SUPFAM" id="SSF103473">
    <property type="entry name" value="MFS general substrate transporter"/>
    <property type="match status" value="1"/>
</dbReference>
<dbReference type="InterPro" id="IPR036259">
    <property type="entry name" value="MFS_trans_sf"/>
</dbReference>
<dbReference type="Proteomes" id="UP001362999">
    <property type="component" value="Unassembled WGS sequence"/>
</dbReference>
<keyword evidence="8" id="KW-1185">Reference proteome</keyword>
<proteinExistence type="predicted"/>
<feature type="transmembrane region" description="Helical" evidence="5">
    <location>
        <begin position="353"/>
        <end position="371"/>
    </location>
</feature>
<evidence type="ECO:0000256" key="1">
    <source>
        <dbReference type="ARBA" id="ARBA00004141"/>
    </source>
</evidence>
<reference evidence="7 8" key="1">
    <citation type="journal article" date="2024" name="J Genomics">
        <title>Draft genome sequencing and assembly of Favolaschia claudopus CIRM-BRFM 2984 isolated from oak limbs.</title>
        <authorList>
            <person name="Navarro D."/>
            <person name="Drula E."/>
            <person name="Chaduli D."/>
            <person name="Cazenave R."/>
            <person name="Ahrendt S."/>
            <person name="Wang J."/>
            <person name="Lipzen A."/>
            <person name="Daum C."/>
            <person name="Barry K."/>
            <person name="Grigoriev I.V."/>
            <person name="Favel A."/>
            <person name="Rosso M.N."/>
            <person name="Martin F."/>
        </authorList>
    </citation>
    <scope>NUCLEOTIDE SEQUENCE [LARGE SCALE GENOMIC DNA]</scope>
    <source>
        <strain evidence="7 8">CIRM-BRFM 2984</strain>
    </source>
</reference>
<dbReference type="GO" id="GO:0016020">
    <property type="term" value="C:membrane"/>
    <property type="evidence" value="ECO:0007669"/>
    <property type="project" value="UniProtKB-SubCell"/>
</dbReference>
<dbReference type="Gene3D" id="1.20.1720.10">
    <property type="entry name" value="Multidrug resistance protein D"/>
    <property type="match status" value="1"/>
</dbReference>
<feature type="transmembrane region" description="Helical" evidence="5">
    <location>
        <begin position="112"/>
        <end position="138"/>
    </location>
</feature>
<dbReference type="PANTHER" id="PTHR42718">
    <property type="entry name" value="MAJOR FACILITATOR SUPERFAMILY MULTIDRUG TRANSPORTER MFSC"/>
    <property type="match status" value="1"/>
</dbReference>